<organism evidence="1 2">
    <name type="scientific">Kingella denitrificans ATCC 33394</name>
    <dbReference type="NCBI Taxonomy" id="888741"/>
    <lineage>
        <taxon>Bacteria</taxon>
        <taxon>Pseudomonadati</taxon>
        <taxon>Pseudomonadota</taxon>
        <taxon>Betaproteobacteria</taxon>
        <taxon>Neisseriales</taxon>
        <taxon>Neisseriaceae</taxon>
        <taxon>Kingella</taxon>
    </lineage>
</organism>
<dbReference type="EMBL" id="AEWV01000040">
    <property type="protein sequence ID" value="EGC16634.1"/>
    <property type="molecule type" value="Genomic_DNA"/>
</dbReference>
<dbReference type="HOGENOM" id="CLU_3026229_0_0_4"/>
<accession>F0F1L9</accession>
<keyword evidence="2" id="KW-1185">Reference proteome</keyword>
<comment type="caution">
    <text evidence="1">The sequence shown here is derived from an EMBL/GenBank/DDBJ whole genome shotgun (WGS) entry which is preliminary data.</text>
</comment>
<dbReference type="Proteomes" id="UP000004088">
    <property type="component" value="Unassembled WGS sequence"/>
</dbReference>
<evidence type="ECO:0000313" key="1">
    <source>
        <dbReference type="EMBL" id="EGC16634.1"/>
    </source>
</evidence>
<sequence length="55" mass="6314">MRANSAGCFDAAVFMALRRHTHAKSSLHPKHPTCRLLFRIWAMQKQPAPLQKPKM</sequence>
<reference evidence="1 2" key="1">
    <citation type="submission" date="2011-01" db="EMBL/GenBank/DDBJ databases">
        <authorList>
            <person name="Muzny D."/>
            <person name="Qin X."/>
            <person name="Deng J."/>
            <person name="Jiang H."/>
            <person name="Liu Y."/>
            <person name="Qu J."/>
            <person name="Song X.-Z."/>
            <person name="Zhang L."/>
            <person name="Thornton R."/>
            <person name="Coyle M."/>
            <person name="Francisco L."/>
            <person name="Jackson L."/>
            <person name="Javaid M."/>
            <person name="Korchina V."/>
            <person name="Kovar C."/>
            <person name="Mata R."/>
            <person name="Mathew T."/>
            <person name="Ngo R."/>
            <person name="Nguyen L."/>
            <person name="Nguyen N."/>
            <person name="Okwuonu G."/>
            <person name="Ongeri F."/>
            <person name="Pham C."/>
            <person name="Simmons D."/>
            <person name="Wilczek-Boney K."/>
            <person name="Hale W."/>
            <person name="Jakkamsetti A."/>
            <person name="Pham P."/>
            <person name="Ruth R."/>
            <person name="San Lucas F."/>
            <person name="Warren J."/>
            <person name="Zhang J."/>
            <person name="Zhao Z."/>
            <person name="Zhou C."/>
            <person name="Zhu D."/>
            <person name="Lee S."/>
            <person name="Bess C."/>
            <person name="Blankenburg K."/>
            <person name="Forbes L."/>
            <person name="Fu Q."/>
            <person name="Gubbala S."/>
            <person name="Hirani K."/>
            <person name="Jayaseelan J.C."/>
            <person name="Lara F."/>
            <person name="Munidasa M."/>
            <person name="Palculict T."/>
            <person name="Patil S."/>
            <person name="Pu L.-L."/>
            <person name="Saada N."/>
            <person name="Tang L."/>
            <person name="Weissenberger G."/>
            <person name="Zhu Y."/>
            <person name="Hemphill L."/>
            <person name="Shang Y."/>
            <person name="Youmans B."/>
            <person name="Ayvaz T."/>
            <person name="Ross M."/>
            <person name="Santibanez J."/>
            <person name="Aqrawi P."/>
            <person name="Gross S."/>
            <person name="Joshi V."/>
            <person name="Fowler G."/>
            <person name="Nazareth L."/>
            <person name="Reid J."/>
            <person name="Worley K."/>
            <person name="Petrosino J."/>
            <person name="Highlander S."/>
            <person name="Gibbs R."/>
        </authorList>
    </citation>
    <scope>NUCLEOTIDE SEQUENCE [LARGE SCALE GENOMIC DNA]</scope>
    <source>
        <strain evidence="1 2">ATCC 33394</strain>
    </source>
</reference>
<dbReference type="STRING" id="888741.HMPREF9098_2004"/>
<name>F0F1L9_9NEIS</name>
<proteinExistence type="predicted"/>
<evidence type="ECO:0000313" key="2">
    <source>
        <dbReference type="Proteomes" id="UP000004088"/>
    </source>
</evidence>
<protein>
    <submittedName>
        <fullName evidence="1">Uncharacterized protein</fullName>
    </submittedName>
</protein>
<dbReference type="AlphaFoldDB" id="F0F1L9"/>
<gene>
    <name evidence="1" type="ORF">HMPREF9098_2004</name>
</gene>